<keyword evidence="3" id="KW-0378">Hydrolase</keyword>
<keyword evidence="1" id="KW-0472">Membrane</keyword>
<keyword evidence="1" id="KW-0812">Transmembrane</keyword>
<dbReference type="EMBL" id="CAHIKZ030001668">
    <property type="protein sequence ID" value="CAE1271873.1"/>
    <property type="molecule type" value="Genomic_DNA"/>
</dbReference>
<evidence type="ECO:0000256" key="1">
    <source>
        <dbReference type="SAM" id="Phobius"/>
    </source>
</evidence>
<dbReference type="PANTHER" id="PTHR11733">
    <property type="entry name" value="ZINC METALLOPROTEASE FAMILY M13 NEPRILYSIN-RELATED"/>
    <property type="match status" value="1"/>
</dbReference>
<dbReference type="GO" id="GO:0004222">
    <property type="term" value="F:metalloendopeptidase activity"/>
    <property type="evidence" value="ECO:0007669"/>
    <property type="project" value="UniProtKB-EC"/>
</dbReference>
<name>A0A812CMB7_ACAPH</name>
<keyword evidence="4" id="KW-1185">Reference proteome</keyword>
<sequence length="521" mass="59053">MEHSVMRKLVNCFGATKKPLLVVIAGLSVLVLGLLIAVIVLAIPKPEKTTIKDTANYCFKSHCLSAASEILESINTSVNPCDDFYAHACGSWIKTHQIPPDEKSIGTFKKVRNLVNKRIIDLLQESTTDGEHMAVKKAKTLFQSCMDLDAIEKYSKNLIMEAILTMSNQTNYVDLVNMLISFGANTLVPAFVAPDPKNVTRNIISVTHIGLILGSKKYYNQSTSGFAAFRNLIEGFSDVLGNFTDEVINYELKLKDIYTDFSQNVSENYNLMTIEELHNHTENQVEWLKIFQKAINNSGSHVQVDEKTQVLVYFPGYIKKLAGILNATDVKTLIRYAAARYIIQYIDAMPSKYRKLKLNLDKELYSVKAAAPREYTCAVYVRNEMSNIVSRLYVDKYFPKSAKKRAIQLVHSLREAMEKMFKETKWMDDATRQAAIEKVEAVLYFIGYKESIKDDSTLGMIFHDINFTTDGFLENLMSINMLYSHYAFYHLNITNNRTIGRHLNAAVVNAFYSPSQNSISK</sequence>
<feature type="domain" description="Peptidase M13 N-terminal" evidence="2">
    <location>
        <begin position="80"/>
        <end position="448"/>
    </location>
</feature>
<evidence type="ECO:0000313" key="4">
    <source>
        <dbReference type="Proteomes" id="UP000597762"/>
    </source>
</evidence>
<dbReference type="PROSITE" id="PS51885">
    <property type="entry name" value="NEPRILYSIN"/>
    <property type="match status" value="1"/>
</dbReference>
<dbReference type="GO" id="GO:0016485">
    <property type="term" value="P:protein processing"/>
    <property type="evidence" value="ECO:0007669"/>
    <property type="project" value="TreeGrafter"/>
</dbReference>
<dbReference type="Proteomes" id="UP000597762">
    <property type="component" value="Unassembled WGS sequence"/>
</dbReference>
<evidence type="ECO:0000259" key="2">
    <source>
        <dbReference type="Pfam" id="PF05649"/>
    </source>
</evidence>
<dbReference type="EC" id="3.4.24.11" evidence="3"/>
<reference evidence="3" key="1">
    <citation type="submission" date="2021-01" db="EMBL/GenBank/DDBJ databases">
        <authorList>
            <person name="Li R."/>
            <person name="Bekaert M."/>
        </authorList>
    </citation>
    <scope>NUCLEOTIDE SEQUENCE</scope>
    <source>
        <strain evidence="3">Farmed</strain>
    </source>
</reference>
<dbReference type="GO" id="GO:0005886">
    <property type="term" value="C:plasma membrane"/>
    <property type="evidence" value="ECO:0007669"/>
    <property type="project" value="TreeGrafter"/>
</dbReference>
<protein>
    <submittedName>
        <fullName evidence="3">MMEL1</fullName>
        <ecNumber evidence="3">3.4.24.11</ecNumber>
    </submittedName>
</protein>
<dbReference type="Pfam" id="PF05649">
    <property type="entry name" value="Peptidase_M13_N"/>
    <property type="match status" value="1"/>
</dbReference>
<dbReference type="SUPFAM" id="SSF55486">
    <property type="entry name" value="Metalloproteases ('zincins'), catalytic domain"/>
    <property type="match status" value="1"/>
</dbReference>
<dbReference type="AlphaFoldDB" id="A0A812CMB7"/>
<dbReference type="InterPro" id="IPR000718">
    <property type="entry name" value="Peptidase_M13"/>
</dbReference>
<organism evidence="3 4">
    <name type="scientific">Acanthosepion pharaonis</name>
    <name type="common">Pharaoh cuttlefish</name>
    <name type="synonym">Sepia pharaonis</name>
    <dbReference type="NCBI Taxonomy" id="158019"/>
    <lineage>
        <taxon>Eukaryota</taxon>
        <taxon>Metazoa</taxon>
        <taxon>Spiralia</taxon>
        <taxon>Lophotrochozoa</taxon>
        <taxon>Mollusca</taxon>
        <taxon>Cephalopoda</taxon>
        <taxon>Coleoidea</taxon>
        <taxon>Decapodiformes</taxon>
        <taxon>Sepiida</taxon>
        <taxon>Sepiina</taxon>
        <taxon>Sepiidae</taxon>
        <taxon>Acanthosepion</taxon>
    </lineage>
</organism>
<dbReference type="OrthoDB" id="6475849at2759"/>
<accession>A0A812CMB7</accession>
<proteinExistence type="predicted"/>
<comment type="caution">
    <text evidence="3">The sequence shown here is derived from an EMBL/GenBank/DDBJ whole genome shotgun (WGS) entry which is preliminary data.</text>
</comment>
<evidence type="ECO:0000313" key="3">
    <source>
        <dbReference type="EMBL" id="CAE1271873.1"/>
    </source>
</evidence>
<keyword evidence="1" id="KW-1133">Transmembrane helix</keyword>
<dbReference type="Gene3D" id="1.10.1380.10">
    <property type="entry name" value="Neutral endopeptidase , domain2"/>
    <property type="match status" value="1"/>
</dbReference>
<gene>
    <name evidence="3" type="ORF">SPHA_37476</name>
</gene>
<dbReference type="CDD" id="cd08662">
    <property type="entry name" value="M13"/>
    <property type="match status" value="1"/>
</dbReference>
<feature type="transmembrane region" description="Helical" evidence="1">
    <location>
        <begin position="20"/>
        <end position="43"/>
    </location>
</feature>
<dbReference type="InterPro" id="IPR042089">
    <property type="entry name" value="Peptidase_M13_dom_2"/>
</dbReference>
<dbReference type="InterPro" id="IPR008753">
    <property type="entry name" value="Peptidase_M13_N"/>
</dbReference>
<dbReference type="PANTHER" id="PTHR11733:SF208">
    <property type="entry name" value="PEPTIDASE M13 C-TERMINAL DOMAIN-CONTAINING PROTEIN"/>
    <property type="match status" value="1"/>
</dbReference>